<proteinExistence type="predicted"/>
<comment type="caution">
    <text evidence="1">The sequence shown here is derived from an EMBL/GenBank/DDBJ whole genome shotgun (WGS) entry which is preliminary data.</text>
</comment>
<reference evidence="1 2" key="1">
    <citation type="journal article" date="2020" name="Nature">
        <title>Six reference-quality genomes reveal evolution of bat adaptations.</title>
        <authorList>
            <person name="Jebb D."/>
            <person name="Huang Z."/>
            <person name="Pippel M."/>
            <person name="Hughes G.M."/>
            <person name="Lavrichenko K."/>
            <person name="Devanna P."/>
            <person name="Winkler S."/>
            <person name="Jermiin L.S."/>
            <person name="Skirmuntt E.C."/>
            <person name="Katzourakis A."/>
            <person name="Burkitt-Gray L."/>
            <person name="Ray D.A."/>
            <person name="Sullivan K.A.M."/>
            <person name="Roscito J.G."/>
            <person name="Kirilenko B.M."/>
            <person name="Davalos L.M."/>
            <person name="Corthals A.P."/>
            <person name="Power M.L."/>
            <person name="Jones G."/>
            <person name="Ransome R.D."/>
            <person name="Dechmann D.K.N."/>
            <person name="Locatelli A.G."/>
            <person name="Puechmaille S.J."/>
            <person name="Fedrigo O."/>
            <person name="Jarvis E.D."/>
            <person name="Hiller M."/>
            <person name="Vernes S.C."/>
            <person name="Myers E.W."/>
            <person name="Teeling E.C."/>
        </authorList>
    </citation>
    <scope>NUCLEOTIDE SEQUENCE [LARGE SCALE GENOMIC DNA]</scope>
    <source>
        <strain evidence="1">Bat1K_MPI-CBG_1</strain>
    </source>
</reference>
<accession>A0A834A7Y6</accession>
<dbReference type="Proteomes" id="UP000664940">
    <property type="component" value="Unassembled WGS sequence"/>
</dbReference>
<evidence type="ECO:0000313" key="1">
    <source>
        <dbReference type="EMBL" id="KAF6109743.1"/>
    </source>
</evidence>
<protein>
    <submittedName>
        <fullName evidence="1">Uncharacterized protein</fullName>
    </submittedName>
</protein>
<gene>
    <name evidence="1" type="ORF">HJG60_010951</name>
</gene>
<organism evidence="1 2">
    <name type="scientific">Phyllostomus discolor</name>
    <name type="common">pale spear-nosed bat</name>
    <dbReference type="NCBI Taxonomy" id="89673"/>
    <lineage>
        <taxon>Eukaryota</taxon>
        <taxon>Metazoa</taxon>
        <taxon>Chordata</taxon>
        <taxon>Craniata</taxon>
        <taxon>Vertebrata</taxon>
        <taxon>Euteleostomi</taxon>
        <taxon>Mammalia</taxon>
        <taxon>Eutheria</taxon>
        <taxon>Laurasiatheria</taxon>
        <taxon>Chiroptera</taxon>
        <taxon>Yangochiroptera</taxon>
        <taxon>Phyllostomidae</taxon>
        <taxon>Phyllostominae</taxon>
        <taxon>Phyllostomus</taxon>
    </lineage>
</organism>
<sequence>MLVPLLRPPLPATSNSLTNNWLSIQKIPGICRSSTGLERSRCGAQCNVGQQRRGLIRAHVPRGASFPGPAPSPNLRCQLCLSSDRSDLQHLEEKFKTPSSGCRPPTSLLGAGAGSTSAREAECQVLAPPLGGAFSWLPDLSLIPAFTIRPTSLAAHRSRKPKQSALVAGLRAEADYTTVFPPSALAEFPASIQQLQSPPLRRED</sequence>
<name>A0A834A7Y6_9CHIR</name>
<dbReference type="EMBL" id="JABVXQ010000005">
    <property type="protein sequence ID" value="KAF6109743.1"/>
    <property type="molecule type" value="Genomic_DNA"/>
</dbReference>
<dbReference type="AlphaFoldDB" id="A0A834A7Y6"/>
<evidence type="ECO:0000313" key="2">
    <source>
        <dbReference type="Proteomes" id="UP000664940"/>
    </source>
</evidence>